<keyword evidence="1" id="KW-0732">Signal</keyword>
<dbReference type="Proteomes" id="UP001221757">
    <property type="component" value="Unassembled WGS sequence"/>
</dbReference>
<accession>A0AAD7E0P1</accession>
<dbReference type="AlphaFoldDB" id="A0AAD7E0P1"/>
<comment type="caution">
    <text evidence="2">The sequence shown here is derived from an EMBL/GenBank/DDBJ whole genome shotgun (WGS) entry which is preliminary data.</text>
</comment>
<evidence type="ECO:0008006" key="4">
    <source>
        <dbReference type="Google" id="ProtNLM"/>
    </source>
</evidence>
<name>A0AAD7E0P1_MYCRO</name>
<feature type="chain" id="PRO_5041935175" description="Secreted protein" evidence="1">
    <location>
        <begin position="24"/>
        <end position="94"/>
    </location>
</feature>
<gene>
    <name evidence="2" type="ORF">B0H17DRAFT_1043214</name>
</gene>
<evidence type="ECO:0000313" key="3">
    <source>
        <dbReference type="Proteomes" id="UP001221757"/>
    </source>
</evidence>
<evidence type="ECO:0000256" key="1">
    <source>
        <dbReference type="SAM" id="SignalP"/>
    </source>
</evidence>
<feature type="signal peptide" evidence="1">
    <location>
        <begin position="1"/>
        <end position="23"/>
    </location>
</feature>
<sequence>MRRALLWIYVRVCSSFTAPSGLAAIPIHFYWSCSESSSPILRYNTRRYSCLAAWTRTPAFFGKLCNTVSCCPAQLELNSLNDTRWRASWPARVE</sequence>
<keyword evidence="3" id="KW-1185">Reference proteome</keyword>
<dbReference type="EMBL" id="JARKIE010000015">
    <property type="protein sequence ID" value="KAJ7702209.1"/>
    <property type="molecule type" value="Genomic_DNA"/>
</dbReference>
<reference evidence="2" key="1">
    <citation type="submission" date="2023-03" db="EMBL/GenBank/DDBJ databases">
        <title>Massive genome expansion in bonnet fungi (Mycena s.s.) driven by repeated elements and novel gene families across ecological guilds.</title>
        <authorList>
            <consortium name="Lawrence Berkeley National Laboratory"/>
            <person name="Harder C.B."/>
            <person name="Miyauchi S."/>
            <person name="Viragh M."/>
            <person name="Kuo A."/>
            <person name="Thoen E."/>
            <person name="Andreopoulos B."/>
            <person name="Lu D."/>
            <person name="Skrede I."/>
            <person name="Drula E."/>
            <person name="Henrissat B."/>
            <person name="Morin E."/>
            <person name="Kohler A."/>
            <person name="Barry K."/>
            <person name="LaButti K."/>
            <person name="Morin E."/>
            <person name="Salamov A."/>
            <person name="Lipzen A."/>
            <person name="Mereny Z."/>
            <person name="Hegedus B."/>
            <person name="Baldrian P."/>
            <person name="Stursova M."/>
            <person name="Weitz H."/>
            <person name="Taylor A."/>
            <person name="Grigoriev I.V."/>
            <person name="Nagy L.G."/>
            <person name="Martin F."/>
            <person name="Kauserud H."/>
        </authorList>
    </citation>
    <scope>NUCLEOTIDE SEQUENCE</scope>
    <source>
        <strain evidence="2">CBHHK067</strain>
    </source>
</reference>
<proteinExistence type="predicted"/>
<organism evidence="2 3">
    <name type="scientific">Mycena rosella</name>
    <name type="common">Pink bonnet</name>
    <name type="synonym">Agaricus rosellus</name>
    <dbReference type="NCBI Taxonomy" id="1033263"/>
    <lineage>
        <taxon>Eukaryota</taxon>
        <taxon>Fungi</taxon>
        <taxon>Dikarya</taxon>
        <taxon>Basidiomycota</taxon>
        <taxon>Agaricomycotina</taxon>
        <taxon>Agaricomycetes</taxon>
        <taxon>Agaricomycetidae</taxon>
        <taxon>Agaricales</taxon>
        <taxon>Marasmiineae</taxon>
        <taxon>Mycenaceae</taxon>
        <taxon>Mycena</taxon>
    </lineage>
</organism>
<evidence type="ECO:0000313" key="2">
    <source>
        <dbReference type="EMBL" id="KAJ7702209.1"/>
    </source>
</evidence>
<protein>
    <recommendedName>
        <fullName evidence="4">Secreted protein</fullName>
    </recommendedName>
</protein>